<evidence type="ECO:0000313" key="1">
    <source>
        <dbReference type="EMBL" id="RIB26376.1"/>
    </source>
</evidence>
<dbReference type="EMBL" id="QKWP01000137">
    <property type="protein sequence ID" value="RIB26376.1"/>
    <property type="molecule type" value="Genomic_DNA"/>
</dbReference>
<dbReference type="AlphaFoldDB" id="A0A397W4R1"/>
<evidence type="ECO:0000313" key="2">
    <source>
        <dbReference type="Proteomes" id="UP000266673"/>
    </source>
</evidence>
<comment type="caution">
    <text evidence="1">The sequence shown here is derived from an EMBL/GenBank/DDBJ whole genome shotgun (WGS) entry which is preliminary data.</text>
</comment>
<organism evidence="1 2">
    <name type="scientific">Gigaspora rosea</name>
    <dbReference type="NCBI Taxonomy" id="44941"/>
    <lineage>
        <taxon>Eukaryota</taxon>
        <taxon>Fungi</taxon>
        <taxon>Fungi incertae sedis</taxon>
        <taxon>Mucoromycota</taxon>
        <taxon>Glomeromycotina</taxon>
        <taxon>Glomeromycetes</taxon>
        <taxon>Diversisporales</taxon>
        <taxon>Gigasporaceae</taxon>
        <taxon>Gigaspora</taxon>
    </lineage>
</organism>
<gene>
    <name evidence="1" type="ORF">C2G38_2030243</name>
</gene>
<dbReference type="Proteomes" id="UP000266673">
    <property type="component" value="Unassembled WGS sequence"/>
</dbReference>
<proteinExistence type="predicted"/>
<sequence length="428" mass="49894">MADKLYSEMLYLRGNDMELFHFLSGGPYGLEQARIVIRENFDEIWELINVYGFAPFPPRFCEDFNMEFPAADCYENPKQMNIISRAILLDHGLVNTCRKVGYTSIVAHTNDLVVQGQFLICFSSAGTISDTYEFVYEKMKSILEIGYRITDRALAEVFYLKGVRHGDVILRVSSTLVKCSEIELSKRLMFSGISHWCNFEPVWDFILDSGRLTKGYVSSLFVEFVDLCLSMLNMVMEGETELSLIYFDTKGIMPFKRWFLIWILKRFDVSSVIVCCCFDLIVRLRVIVSIFRAIDRSDIPKGFTNDDVDLIMNTYNAYISNGVHFDETHLNFLKICDENDLLDSFFDFFLFGIFEKNDDIIPIEYDLTYFSIKINKVPLNSFDCVGLRKKWKDILSSFDVGSFFWGNYELQTRQYFIIRLSDFMLLIE</sequence>
<name>A0A397W4R1_9GLOM</name>
<dbReference type="STRING" id="44941.A0A397W4R1"/>
<keyword evidence="2" id="KW-1185">Reference proteome</keyword>
<dbReference type="OrthoDB" id="2438013at2759"/>
<protein>
    <submittedName>
        <fullName evidence="1">Uncharacterized protein</fullName>
    </submittedName>
</protein>
<reference evidence="1 2" key="1">
    <citation type="submission" date="2018-06" db="EMBL/GenBank/DDBJ databases">
        <title>Comparative genomics reveals the genomic features of Rhizophagus irregularis, R. cerebriforme, R. diaphanum and Gigaspora rosea, and their symbiotic lifestyle signature.</title>
        <authorList>
            <person name="Morin E."/>
            <person name="San Clemente H."/>
            <person name="Chen E.C.H."/>
            <person name="De La Providencia I."/>
            <person name="Hainaut M."/>
            <person name="Kuo A."/>
            <person name="Kohler A."/>
            <person name="Murat C."/>
            <person name="Tang N."/>
            <person name="Roy S."/>
            <person name="Loubradou J."/>
            <person name="Henrissat B."/>
            <person name="Grigoriev I.V."/>
            <person name="Corradi N."/>
            <person name="Roux C."/>
            <person name="Martin F.M."/>
        </authorList>
    </citation>
    <scope>NUCLEOTIDE SEQUENCE [LARGE SCALE GENOMIC DNA]</scope>
    <source>
        <strain evidence="1 2">DAOM 194757</strain>
    </source>
</reference>
<accession>A0A397W4R1</accession>